<proteinExistence type="predicted"/>
<evidence type="ECO:0000313" key="2">
    <source>
        <dbReference type="Proteomes" id="UP000005237"/>
    </source>
</evidence>
<reference evidence="1" key="2">
    <citation type="submission" date="2022-06" db="UniProtKB">
        <authorList>
            <consortium name="EnsemblMetazoa"/>
        </authorList>
    </citation>
    <scope>IDENTIFICATION</scope>
    <source>
        <strain evidence="1">DF5081</strain>
    </source>
</reference>
<dbReference type="EnsemblMetazoa" id="CJA43134.1">
    <property type="protein sequence ID" value="CJA43134.1"/>
    <property type="gene ID" value="WBGene00218982"/>
</dbReference>
<reference evidence="2" key="1">
    <citation type="submission" date="2010-08" db="EMBL/GenBank/DDBJ databases">
        <authorList>
            <consortium name="Caenorhabditis japonica Sequencing Consortium"/>
            <person name="Wilson R.K."/>
        </authorList>
    </citation>
    <scope>NUCLEOTIDE SEQUENCE [LARGE SCALE GENOMIC DNA]</scope>
    <source>
        <strain evidence="2">DF5081</strain>
    </source>
</reference>
<accession>A0A8R1J3T4</accession>
<name>A0A8R1J3T4_CAEJA</name>
<keyword evidence="2" id="KW-1185">Reference proteome</keyword>
<evidence type="ECO:0000313" key="1">
    <source>
        <dbReference type="EnsemblMetazoa" id="CJA43134.1"/>
    </source>
</evidence>
<dbReference type="AlphaFoldDB" id="A0A8R1J3T4"/>
<protein>
    <submittedName>
        <fullName evidence="1">Uncharacterized protein</fullName>
    </submittedName>
</protein>
<sequence length="41" mass="4793">MLRQWWLRGARTLRAHSGCATEKPKRAIPQDGLQLSDFIRQ</sequence>
<dbReference type="Proteomes" id="UP000005237">
    <property type="component" value="Unassembled WGS sequence"/>
</dbReference>
<organism evidence="1 2">
    <name type="scientific">Caenorhabditis japonica</name>
    <dbReference type="NCBI Taxonomy" id="281687"/>
    <lineage>
        <taxon>Eukaryota</taxon>
        <taxon>Metazoa</taxon>
        <taxon>Ecdysozoa</taxon>
        <taxon>Nematoda</taxon>
        <taxon>Chromadorea</taxon>
        <taxon>Rhabditida</taxon>
        <taxon>Rhabditina</taxon>
        <taxon>Rhabditomorpha</taxon>
        <taxon>Rhabditoidea</taxon>
        <taxon>Rhabditidae</taxon>
        <taxon>Peloderinae</taxon>
        <taxon>Caenorhabditis</taxon>
    </lineage>
</organism>